<feature type="transmembrane region" description="Helical" evidence="5">
    <location>
        <begin position="237"/>
        <end position="262"/>
    </location>
</feature>
<evidence type="ECO:0000259" key="6">
    <source>
        <dbReference type="Pfam" id="PF12698"/>
    </source>
</evidence>
<comment type="caution">
    <text evidence="7">The sequence shown here is derived from an EMBL/GenBank/DDBJ whole genome shotgun (WGS) entry which is preliminary data.</text>
</comment>
<feature type="transmembrane region" description="Helical" evidence="5">
    <location>
        <begin position="305"/>
        <end position="327"/>
    </location>
</feature>
<dbReference type="Pfam" id="PF12698">
    <property type="entry name" value="ABC2_membrane_3"/>
    <property type="match status" value="1"/>
</dbReference>
<dbReference type="EMBL" id="SRJC01000008">
    <property type="protein sequence ID" value="TGB01123.1"/>
    <property type="molecule type" value="Genomic_DNA"/>
</dbReference>
<evidence type="ECO:0000313" key="7">
    <source>
        <dbReference type="EMBL" id="TGB01123.1"/>
    </source>
</evidence>
<dbReference type="RefSeq" id="WP_135328729.1">
    <property type="nucleotide sequence ID" value="NZ_SRJC01000008.1"/>
</dbReference>
<proteinExistence type="predicted"/>
<dbReference type="GO" id="GO:0016020">
    <property type="term" value="C:membrane"/>
    <property type="evidence" value="ECO:0007669"/>
    <property type="project" value="UniProtKB-SubCell"/>
</dbReference>
<comment type="subcellular location">
    <subcellularLocation>
        <location evidence="1">Membrane</location>
        <topology evidence="1">Multi-pass membrane protein</topology>
    </subcellularLocation>
</comment>
<feature type="domain" description="ABC-2 type transporter transmembrane" evidence="6">
    <location>
        <begin position="21"/>
        <end position="300"/>
    </location>
</feature>
<organism evidence="7 8">
    <name type="scientific">Halobacillus salinus</name>
    <dbReference type="NCBI Taxonomy" id="192814"/>
    <lineage>
        <taxon>Bacteria</taxon>
        <taxon>Bacillati</taxon>
        <taxon>Bacillota</taxon>
        <taxon>Bacilli</taxon>
        <taxon>Bacillales</taxon>
        <taxon>Bacillaceae</taxon>
        <taxon>Halobacillus</taxon>
    </lineage>
</organism>
<evidence type="ECO:0000256" key="1">
    <source>
        <dbReference type="ARBA" id="ARBA00004141"/>
    </source>
</evidence>
<dbReference type="GO" id="GO:0140359">
    <property type="term" value="F:ABC-type transporter activity"/>
    <property type="evidence" value="ECO:0007669"/>
    <property type="project" value="InterPro"/>
</dbReference>
<evidence type="ECO:0000256" key="5">
    <source>
        <dbReference type="SAM" id="Phobius"/>
    </source>
</evidence>
<name>A0A4Z0GX42_9BACI</name>
<keyword evidence="8" id="KW-1185">Reference proteome</keyword>
<gene>
    <name evidence="7" type="ORF">E4663_18400</name>
</gene>
<sequence length="339" mass="38238">MLTYLSLHLNKWKKRPFLSLLLFCFPLLATLLLYPVFENTAEETAVPIAIVDEDNSDYSETILERTRGAERLRFTEMEAGEAEDAVRKGTMEAAFILEDGLQEALNDGDVRDVVTWVRSDEALFDVYAKEAIGAEVMRLALNAKAANAIDEDFDEAFAYSDSFWEPAPLFQMDFTERSPDNPDVEVPKLAAWHVMAIQLFFLYGWVLGIFFLRELIADEKEGRLQRIRLIQQTTVRYFASHFVLFCLVGAGSFLLGLGALFYLADITQVLVQAWLVRSLIVFAITLLVTWCLFMGTGRKRWMVPVLVLLALASFLLTVTSTGITGIWPHSWLVGRGGLG</sequence>
<evidence type="ECO:0000256" key="3">
    <source>
        <dbReference type="ARBA" id="ARBA00022989"/>
    </source>
</evidence>
<dbReference type="InterPro" id="IPR013525">
    <property type="entry name" value="ABC2_TM"/>
</dbReference>
<keyword evidence="3 5" id="KW-1133">Transmembrane helix</keyword>
<dbReference type="STRING" id="192814.GCA_900166575_00266"/>
<dbReference type="AlphaFoldDB" id="A0A4Z0GX42"/>
<keyword evidence="4 5" id="KW-0472">Membrane</keyword>
<accession>A0A4Z0GX42</accession>
<evidence type="ECO:0000313" key="8">
    <source>
        <dbReference type="Proteomes" id="UP000297982"/>
    </source>
</evidence>
<feature type="transmembrane region" description="Helical" evidence="5">
    <location>
        <begin position="190"/>
        <end position="216"/>
    </location>
</feature>
<evidence type="ECO:0000256" key="2">
    <source>
        <dbReference type="ARBA" id="ARBA00022692"/>
    </source>
</evidence>
<dbReference type="Gene3D" id="3.40.1710.10">
    <property type="entry name" value="abc type-2 transporter like domain"/>
    <property type="match status" value="1"/>
</dbReference>
<keyword evidence="2 5" id="KW-0812">Transmembrane</keyword>
<dbReference type="Proteomes" id="UP000297982">
    <property type="component" value="Unassembled WGS sequence"/>
</dbReference>
<protein>
    <submittedName>
        <fullName evidence="7">ABC transporter permease</fullName>
    </submittedName>
</protein>
<evidence type="ECO:0000256" key="4">
    <source>
        <dbReference type="ARBA" id="ARBA00023136"/>
    </source>
</evidence>
<feature type="transmembrane region" description="Helical" evidence="5">
    <location>
        <begin position="274"/>
        <end position="293"/>
    </location>
</feature>
<reference evidence="7 8" key="1">
    <citation type="journal article" date="2003" name="Int. J. Syst. Evol. Microbiol.">
        <title>Halobacillus salinus sp. nov., isolated from a salt lake on the coast of the East Sea in Korea.</title>
        <authorList>
            <person name="Yoon J.H."/>
            <person name="Kang K.H."/>
            <person name="Park Y.H."/>
        </authorList>
    </citation>
    <scope>NUCLEOTIDE SEQUENCE [LARGE SCALE GENOMIC DNA]</scope>
    <source>
        <strain evidence="7 8">HSL-3</strain>
    </source>
</reference>